<name>A0ABV8DM71_9NOCA</name>
<dbReference type="EMBL" id="JBHSAX010000003">
    <property type="protein sequence ID" value="MFC3961061.1"/>
    <property type="molecule type" value="Genomic_DNA"/>
</dbReference>
<evidence type="ECO:0000313" key="4">
    <source>
        <dbReference type="Proteomes" id="UP001595696"/>
    </source>
</evidence>
<feature type="compositionally biased region" description="Pro residues" evidence="1">
    <location>
        <begin position="443"/>
        <end position="454"/>
    </location>
</feature>
<feature type="compositionally biased region" description="Polar residues" evidence="1">
    <location>
        <begin position="378"/>
        <end position="396"/>
    </location>
</feature>
<organism evidence="3 4">
    <name type="scientific">Nocardia jiangsuensis</name>
    <dbReference type="NCBI Taxonomy" id="1691563"/>
    <lineage>
        <taxon>Bacteria</taxon>
        <taxon>Bacillati</taxon>
        <taxon>Actinomycetota</taxon>
        <taxon>Actinomycetes</taxon>
        <taxon>Mycobacteriales</taxon>
        <taxon>Nocardiaceae</taxon>
        <taxon>Nocardia</taxon>
    </lineage>
</organism>
<feature type="region of interest" description="Disordered" evidence="1">
    <location>
        <begin position="347"/>
        <end position="454"/>
    </location>
</feature>
<keyword evidence="4" id="KW-1185">Reference proteome</keyword>
<comment type="caution">
    <text evidence="3">The sequence shown here is derived from an EMBL/GenBank/DDBJ whole genome shotgun (WGS) entry which is preliminary data.</text>
</comment>
<feature type="compositionally biased region" description="Low complexity" evidence="1">
    <location>
        <begin position="353"/>
        <end position="368"/>
    </location>
</feature>
<evidence type="ECO:0000256" key="1">
    <source>
        <dbReference type="SAM" id="MobiDB-lite"/>
    </source>
</evidence>
<protein>
    <submittedName>
        <fullName evidence="3">WXG100 family type VII secretion target</fullName>
    </submittedName>
</protein>
<accession>A0ABV8DM71</accession>
<gene>
    <name evidence="3" type="ORF">ACFO0B_03560</name>
</gene>
<feature type="domain" description="Outer membrane channel protein CpnT-like N-terminal" evidence="2">
    <location>
        <begin position="11"/>
        <end position="139"/>
    </location>
</feature>
<dbReference type="InterPro" id="IPR057746">
    <property type="entry name" value="CpnT-like_N"/>
</dbReference>
<feature type="compositionally biased region" description="Polar residues" evidence="1">
    <location>
        <begin position="406"/>
        <end position="416"/>
    </location>
</feature>
<evidence type="ECO:0000259" key="2">
    <source>
        <dbReference type="Pfam" id="PF25547"/>
    </source>
</evidence>
<reference evidence="4" key="1">
    <citation type="journal article" date="2019" name="Int. J. Syst. Evol. Microbiol.">
        <title>The Global Catalogue of Microorganisms (GCM) 10K type strain sequencing project: providing services to taxonomists for standard genome sequencing and annotation.</title>
        <authorList>
            <consortium name="The Broad Institute Genomics Platform"/>
            <consortium name="The Broad Institute Genome Sequencing Center for Infectious Disease"/>
            <person name="Wu L."/>
            <person name="Ma J."/>
        </authorList>
    </citation>
    <scope>NUCLEOTIDE SEQUENCE [LARGE SCALE GENOMIC DNA]</scope>
    <source>
        <strain evidence="4">CGMCC 4.7330</strain>
    </source>
</reference>
<evidence type="ECO:0000313" key="3">
    <source>
        <dbReference type="EMBL" id="MFC3961061.1"/>
    </source>
</evidence>
<dbReference type="RefSeq" id="WP_378610819.1">
    <property type="nucleotide sequence ID" value="NZ_JBHSAX010000003.1"/>
</dbReference>
<proteinExistence type="predicted"/>
<dbReference type="Proteomes" id="UP001595696">
    <property type="component" value="Unassembled WGS sequence"/>
</dbReference>
<sequence length="521" mass="54185">MTLTLPEGLHWLAWVAGTTWPEGDEDAAWAVAEAWKTASTELKALLADIDAAKQATIDAYPQGDGGIAMGARYDSFRTGEQSLEQLAEYLQTVSDSTFDMGTEMQATKITVIVTLVWLALEILWAWLFPPTAPAVEAAAITTTRSFLKVFEDWVQKIITNIAARLGAPTVKRHFWSQAARLRPVFPTAKGWGVYGARALEATAIAGGINASVQLGQMADGKRRHFNGKEFGLSVLAGVAGIIPGREVGRYLGKGIDKAGTKWTNNIPGRIGRGAVIGGVSGAVGTAFGNLAVGAATGDWTSFASGPGWVGGISRGAVLGGARGGFALDTIKPGHGDIRSYVWMSKPAPPVTDGSSSGASSRPGSVAGVPSTVRPVTPVASTTGRPASTHSGSTGSFRTGDDRSFSDRTFYSAQTHLSASSGGSGGGRGAPPTSWQASVDGGWVPPPPTRPAPLPPIAPLPPPPTHHDPFLGEGKDLRGKPRSKLWPWVEPLPGPYTAPVANPGPWVPPPPAAAPVDVPLNI</sequence>
<dbReference type="Pfam" id="PF25547">
    <property type="entry name" value="WXG100_2"/>
    <property type="match status" value="1"/>
</dbReference>